<keyword evidence="1" id="KW-0812">Transmembrane</keyword>
<accession>A0A2U0SC67</accession>
<feature type="transmembrane region" description="Helical" evidence="1">
    <location>
        <begin position="70"/>
        <end position="90"/>
    </location>
</feature>
<dbReference type="RefSeq" id="WP_116468408.1">
    <property type="nucleotide sequence ID" value="NZ_QENQ01000001.1"/>
</dbReference>
<name>A0A2U0SC67_9SPHN</name>
<keyword evidence="3" id="KW-1185">Reference proteome</keyword>
<evidence type="ECO:0000313" key="3">
    <source>
        <dbReference type="Proteomes" id="UP000245890"/>
    </source>
</evidence>
<dbReference type="OrthoDB" id="7573819at2"/>
<proteinExistence type="predicted"/>
<feature type="transmembrane region" description="Helical" evidence="1">
    <location>
        <begin position="39"/>
        <end position="58"/>
    </location>
</feature>
<comment type="caution">
    <text evidence="2">The sequence shown here is derived from an EMBL/GenBank/DDBJ whole genome shotgun (WGS) entry which is preliminary data.</text>
</comment>
<feature type="transmembrane region" description="Helical" evidence="1">
    <location>
        <begin position="7"/>
        <end position="27"/>
    </location>
</feature>
<dbReference type="AlphaFoldDB" id="A0A2U0SC67"/>
<keyword evidence="1" id="KW-0472">Membrane</keyword>
<sequence length="94" mass="9879">MDRSPHILGAASNLLGIALLIITGLKLTKVADQTIADEVAMGACLFFAISCLLSYLAIRSPEATRTEDIADKAFLCGLAALLIAVLIVAFNPPH</sequence>
<evidence type="ECO:0000313" key="2">
    <source>
        <dbReference type="EMBL" id="PVX28966.1"/>
    </source>
</evidence>
<reference evidence="2 3" key="1">
    <citation type="submission" date="2018-05" db="EMBL/GenBank/DDBJ databases">
        <title>Description of Sphingomonas pokkalii sp nov, isolated from the rhizosphere of saline tolerant pokkali rice and its draft genome analysis.</title>
        <authorList>
            <person name="Menon R."/>
            <person name="Kumari S."/>
            <person name="Rameshkumar N."/>
        </authorList>
    </citation>
    <scope>NUCLEOTIDE SEQUENCE [LARGE SCALE GENOMIC DNA]</scope>
    <source>
        <strain evidence="2 3">L3B27</strain>
    </source>
</reference>
<organism evidence="2 3">
    <name type="scientific">Sphingomonas pokkalii</name>
    <dbReference type="NCBI Taxonomy" id="2175090"/>
    <lineage>
        <taxon>Bacteria</taxon>
        <taxon>Pseudomonadati</taxon>
        <taxon>Pseudomonadota</taxon>
        <taxon>Alphaproteobacteria</taxon>
        <taxon>Sphingomonadales</taxon>
        <taxon>Sphingomonadaceae</taxon>
        <taxon>Sphingomonas</taxon>
    </lineage>
</organism>
<keyword evidence="1" id="KW-1133">Transmembrane helix</keyword>
<dbReference type="EMBL" id="QENQ01000001">
    <property type="protein sequence ID" value="PVX28966.1"/>
    <property type="molecule type" value="Genomic_DNA"/>
</dbReference>
<protein>
    <submittedName>
        <fullName evidence="2">Uncharacterized protein</fullName>
    </submittedName>
</protein>
<evidence type="ECO:0000256" key="1">
    <source>
        <dbReference type="SAM" id="Phobius"/>
    </source>
</evidence>
<gene>
    <name evidence="2" type="ORF">DD559_06145</name>
</gene>
<dbReference type="Proteomes" id="UP000245890">
    <property type="component" value="Unassembled WGS sequence"/>
</dbReference>